<dbReference type="InterPro" id="IPR046879">
    <property type="entry name" value="KANL3/Tex30_Abhydrolase"/>
</dbReference>
<dbReference type="InterPro" id="IPR026555">
    <property type="entry name" value="NSL3/Tex30"/>
</dbReference>
<dbReference type="OrthoDB" id="6415022at2759"/>
<dbReference type="AlphaFoldDB" id="A0A087UXK5"/>
<feature type="non-terminal residue" evidence="2">
    <location>
        <position position="121"/>
    </location>
</feature>
<sequence length="121" mass="14134">MGARAAVMLCSHIETDNQELLGNILGIICLSYPLHKVNKTDELRDEPLKSSKLPVFFLSGTKDEMCKRNILEDALRKMKCHYKIHWLEGCDHSAKPHENYQEDMYFNAFDDIKNWCLYLLK</sequence>
<name>A0A087UXK5_STEMI</name>
<proteinExistence type="predicted"/>
<dbReference type="Gene3D" id="3.40.50.1820">
    <property type="entry name" value="alpha/beta hydrolase"/>
    <property type="match status" value="1"/>
</dbReference>
<evidence type="ECO:0000313" key="2">
    <source>
        <dbReference type="EMBL" id="KFM82094.1"/>
    </source>
</evidence>
<dbReference type="SUPFAM" id="SSF53474">
    <property type="entry name" value="alpha/beta-Hydrolases"/>
    <property type="match status" value="1"/>
</dbReference>
<evidence type="ECO:0000313" key="3">
    <source>
        <dbReference type="Proteomes" id="UP000054359"/>
    </source>
</evidence>
<feature type="domain" description="KANL3/Tex30 alpha/beta hydrolase-like" evidence="1">
    <location>
        <begin position="1"/>
        <end position="100"/>
    </location>
</feature>
<reference evidence="2 3" key="1">
    <citation type="submission" date="2013-11" db="EMBL/GenBank/DDBJ databases">
        <title>Genome sequencing of Stegodyphus mimosarum.</title>
        <authorList>
            <person name="Bechsgaard J."/>
        </authorList>
    </citation>
    <scope>NUCLEOTIDE SEQUENCE [LARGE SCALE GENOMIC DNA]</scope>
</reference>
<dbReference type="PANTHER" id="PTHR13136">
    <property type="entry name" value="TESTIS DEVELOPMENT PROTEIN PRTD"/>
    <property type="match status" value="1"/>
</dbReference>
<dbReference type="InterPro" id="IPR029058">
    <property type="entry name" value="AB_hydrolase_fold"/>
</dbReference>
<dbReference type="Pfam" id="PF20408">
    <property type="entry name" value="Abhydrolase_11"/>
    <property type="match status" value="1"/>
</dbReference>
<keyword evidence="3" id="KW-1185">Reference proteome</keyword>
<dbReference type="PANTHER" id="PTHR13136:SF11">
    <property type="entry name" value="TESTIS-EXPRESSED PROTEIN 30"/>
    <property type="match status" value="1"/>
</dbReference>
<gene>
    <name evidence="2" type="ORF">X975_09137</name>
</gene>
<protein>
    <recommendedName>
        <fullName evidence="1">KANL3/Tex30 alpha/beta hydrolase-like domain-containing protein</fullName>
    </recommendedName>
</protein>
<evidence type="ECO:0000259" key="1">
    <source>
        <dbReference type="Pfam" id="PF20408"/>
    </source>
</evidence>
<dbReference type="Proteomes" id="UP000054359">
    <property type="component" value="Unassembled WGS sequence"/>
</dbReference>
<accession>A0A087UXK5</accession>
<dbReference type="EMBL" id="KK122164">
    <property type="protein sequence ID" value="KFM82094.1"/>
    <property type="molecule type" value="Genomic_DNA"/>
</dbReference>
<dbReference type="STRING" id="407821.A0A087UXK5"/>
<organism evidence="2 3">
    <name type="scientific">Stegodyphus mimosarum</name>
    <name type="common">African social velvet spider</name>
    <dbReference type="NCBI Taxonomy" id="407821"/>
    <lineage>
        <taxon>Eukaryota</taxon>
        <taxon>Metazoa</taxon>
        <taxon>Ecdysozoa</taxon>
        <taxon>Arthropoda</taxon>
        <taxon>Chelicerata</taxon>
        <taxon>Arachnida</taxon>
        <taxon>Araneae</taxon>
        <taxon>Araneomorphae</taxon>
        <taxon>Entelegynae</taxon>
        <taxon>Eresoidea</taxon>
        <taxon>Eresidae</taxon>
        <taxon>Stegodyphus</taxon>
    </lineage>
</organism>